<dbReference type="PROSITE" id="PS50977">
    <property type="entry name" value="HTH_TETR_2"/>
    <property type="match status" value="1"/>
</dbReference>
<organism evidence="6 7">
    <name type="scientific">Dictyobacter halimunensis</name>
    <dbReference type="NCBI Taxonomy" id="3026934"/>
    <lineage>
        <taxon>Bacteria</taxon>
        <taxon>Bacillati</taxon>
        <taxon>Chloroflexota</taxon>
        <taxon>Ktedonobacteria</taxon>
        <taxon>Ktedonobacterales</taxon>
        <taxon>Dictyobacteraceae</taxon>
        <taxon>Dictyobacter</taxon>
    </lineage>
</organism>
<sequence length="190" mass="21094">MSRRAGLDQLSVVEAAAHLIDEEGIEHLSLGRLAERLGVRTPSLYNHVAGLPGLKHELVLYSLRDLQTRILHAIAGKSKGEAILALADAYRGYARIAPGRYLLTQQAPDPDDQEWQEMGGQLVQLIQRILVPYQLKEEDAIHAIRGLRSLVHGFITLEVNGGFGMPIDREASFHWLITMFIVSLEGSNKL</sequence>
<keyword evidence="1" id="KW-0805">Transcription regulation</keyword>
<accession>A0ABQ6FVE2</accession>
<dbReference type="Pfam" id="PF00440">
    <property type="entry name" value="TetR_N"/>
    <property type="match status" value="1"/>
</dbReference>
<comment type="caution">
    <text evidence="6">The sequence shown here is derived from an EMBL/GenBank/DDBJ whole genome shotgun (WGS) entry which is preliminary data.</text>
</comment>
<dbReference type="InterPro" id="IPR001647">
    <property type="entry name" value="HTH_TetR"/>
</dbReference>
<dbReference type="SUPFAM" id="SSF46689">
    <property type="entry name" value="Homeodomain-like"/>
    <property type="match status" value="1"/>
</dbReference>
<gene>
    <name evidence="6" type="ORF">KDH_33520</name>
</gene>
<dbReference type="InterPro" id="IPR009057">
    <property type="entry name" value="Homeodomain-like_sf"/>
</dbReference>
<dbReference type="SUPFAM" id="SSF48498">
    <property type="entry name" value="Tetracyclin repressor-like, C-terminal domain"/>
    <property type="match status" value="1"/>
</dbReference>
<dbReference type="Pfam" id="PF13305">
    <property type="entry name" value="TetR_C_33"/>
    <property type="match status" value="1"/>
</dbReference>
<evidence type="ECO:0000256" key="3">
    <source>
        <dbReference type="ARBA" id="ARBA00023163"/>
    </source>
</evidence>
<dbReference type="InterPro" id="IPR050109">
    <property type="entry name" value="HTH-type_TetR-like_transc_reg"/>
</dbReference>
<name>A0ABQ6FVE2_9CHLR</name>
<dbReference type="InterPro" id="IPR036271">
    <property type="entry name" value="Tet_transcr_reg_TetR-rel_C_sf"/>
</dbReference>
<dbReference type="Proteomes" id="UP001344906">
    <property type="component" value="Unassembled WGS sequence"/>
</dbReference>
<evidence type="ECO:0000259" key="5">
    <source>
        <dbReference type="PROSITE" id="PS50977"/>
    </source>
</evidence>
<proteinExistence type="predicted"/>
<dbReference type="PANTHER" id="PTHR30055">
    <property type="entry name" value="HTH-TYPE TRANSCRIPTIONAL REGULATOR RUTR"/>
    <property type="match status" value="1"/>
</dbReference>
<evidence type="ECO:0000256" key="4">
    <source>
        <dbReference type="PROSITE-ProRule" id="PRU00335"/>
    </source>
</evidence>
<reference evidence="6 7" key="1">
    <citation type="submission" date="2023-02" db="EMBL/GenBank/DDBJ databases">
        <title>Dictyobacter halimunensis sp. nov., a new member of the class Ktedonobacteria from forest soil in a geothermal area.</title>
        <authorList>
            <person name="Rachmania M.K."/>
            <person name="Ningsih F."/>
            <person name="Sakai Y."/>
            <person name="Yabe S."/>
            <person name="Yokota A."/>
            <person name="Sjamsuridzal W."/>
        </authorList>
    </citation>
    <scope>NUCLEOTIDE SEQUENCE [LARGE SCALE GENOMIC DNA]</scope>
    <source>
        <strain evidence="6 7">S3.2.2.5</strain>
    </source>
</reference>
<dbReference type="PANTHER" id="PTHR30055:SF239">
    <property type="entry name" value="TRANSCRIPTIONAL REGULATORY PROTEIN"/>
    <property type="match status" value="1"/>
</dbReference>
<feature type="DNA-binding region" description="H-T-H motif" evidence="4">
    <location>
        <begin position="29"/>
        <end position="48"/>
    </location>
</feature>
<protein>
    <submittedName>
        <fullName evidence="6">TetR family transcriptional regulator</fullName>
    </submittedName>
</protein>
<feature type="domain" description="HTH tetR-type" evidence="5">
    <location>
        <begin position="6"/>
        <end position="66"/>
    </location>
</feature>
<evidence type="ECO:0000256" key="2">
    <source>
        <dbReference type="ARBA" id="ARBA00023125"/>
    </source>
</evidence>
<dbReference type="InterPro" id="IPR025996">
    <property type="entry name" value="MT1864/Rv1816-like_C"/>
</dbReference>
<evidence type="ECO:0000313" key="6">
    <source>
        <dbReference type="EMBL" id="GLV56512.1"/>
    </source>
</evidence>
<dbReference type="RefSeq" id="WP_338251872.1">
    <property type="nucleotide sequence ID" value="NZ_BSRI01000002.1"/>
</dbReference>
<dbReference type="Gene3D" id="1.10.10.60">
    <property type="entry name" value="Homeodomain-like"/>
    <property type="match status" value="1"/>
</dbReference>
<dbReference type="Gene3D" id="1.10.357.10">
    <property type="entry name" value="Tetracycline Repressor, domain 2"/>
    <property type="match status" value="1"/>
</dbReference>
<keyword evidence="2 4" id="KW-0238">DNA-binding</keyword>
<dbReference type="EMBL" id="BSRI01000002">
    <property type="protein sequence ID" value="GLV56512.1"/>
    <property type="molecule type" value="Genomic_DNA"/>
</dbReference>
<keyword evidence="7" id="KW-1185">Reference proteome</keyword>
<evidence type="ECO:0000256" key="1">
    <source>
        <dbReference type="ARBA" id="ARBA00023015"/>
    </source>
</evidence>
<evidence type="ECO:0000313" key="7">
    <source>
        <dbReference type="Proteomes" id="UP001344906"/>
    </source>
</evidence>
<keyword evidence="3" id="KW-0804">Transcription</keyword>